<gene>
    <name evidence="2" type="ORF">FGL95_09880</name>
</gene>
<comment type="caution">
    <text evidence="2">The sequence shown here is derived from an EMBL/GenBank/DDBJ whole genome shotgun (WGS) entry which is preliminary data.</text>
</comment>
<evidence type="ECO:0000313" key="2">
    <source>
        <dbReference type="EMBL" id="NMN95338.1"/>
    </source>
</evidence>
<reference evidence="2 3" key="2">
    <citation type="submission" date="2020-06" db="EMBL/GenBank/DDBJ databases">
        <title>Antribacter stalactiti gen. nov., sp. nov., a new member of the family Nacardiaceae isolated from a cave.</title>
        <authorList>
            <person name="Kim I.S."/>
        </authorList>
    </citation>
    <scope>NUCLEOTIDE SEQUENCE [LARGE SCALE GENOMIC DNA]</scope>
    <source>
        <strain evidence="2 3">YC2-7</strain>
    </source>
</reference>
<feature type="transmembrane region" description="Helical" evidence="1">
    <location>
        <begin position="108"/>
        <end position="128"/>
    </location>
</feature>
<proteinExistence type="predicted"/>
<keyword evidence="3" id="KW-1185">Reference proteome</keyword>
<dbReference type="RefSeq" id="WP_169586137.1">
    <property type="nucleotide sequence ID" value="NZ_VCQU01000003.1"/>
</dbReference>
<name>A0A848KCQ6_9NOCA</name>
<dbReference type="EMBL" id="VCQU01000003">
    <property type="protein sequence ID" value="NMN95338.1"/>
    <property type="molecule type" value="Genomic_DNA"/>
</dbReference>
<evidence type="ECO:0008006" key="4">
    <source>
        <dbReference type="Google" id="ProtNLM"/>
    </source>
</evidence>
<reference evidence="2 3" key="1">
    <citation type="submission" date="2019-05" db="EMBL/GenBank/DDBJ databases">
        <authorList>
            <person name="Lee S.D."/>
        </authorList>
    </citation>
    <scope>NUCLEOTIDE SEQUENCE [LARGE SCALE GENOMIC DNA]</scope>
    <source>
        <strain evidence="2 3">YC2-7</strain>
    </source>
</reference>
<organism evidence="2 3">
    <name type="scientific">Antrihabitans stalactiti</name>
    <dbReference type="NCBI Taxonomy" id="2584121"/>
    <lineage>
        <taxon>Bacteria</taxon>
        <taxon>Bacillati</taxon>
        <taxon>Actinomycetota</taxon>
        <taxon>Actinomycetes</taxon>
        <taxon>Mycobacteriales</taxon>
        <taxon>Nocardiaceae</taxon>
        <taxon>Antrihabitans</taxon>
    </lineage>
</organism>
<keyword evidence="1" id="KW-1133">Transmembrane helix</keyword>
<accession>A0A848KCQ6</accession>
<sequence length="241" mass="25370">MSTRSGVPQPPFSTELIADLHADNLPPEVASELWPAVRRDADAMRTLQALDRVSDELRALGRDQTVATTIPRDVAERLDQILDLPSKVSVRPLATLHELASRRRRVRIGGAAAALVAAAAVIFAFVVLRAPEQNSPIQAQPTPQPTKTVDLGDDLTVASLRSVIGRHDVPAPLVANLAGCLAANGLSTTQPVLGSAPVRFRGQDAVLLLVPGTPPPTIKAIVVGVGCKESDAAQLAVRQIG</sequence>
<evidence type="ECO:0000256" key="1">
    <source>
        <dbReference type="SAM" id="Phobius"/>
    </source>
</evidence>
<dbReference type="Proteomes" id="UP000535543">
    <property type="component" value="Unassembled WGS sequence"/>
</dbReference>
<keyword evidence="1" id="KW-0472">Membrane</keyword>
<dbReference type="AlphaFoldDB" id="A0A848KCQ6"/>
<evidence type="ECO:0000313" key="3">
    <source>
        <dbReference type="Proteomes" id="UP000535543"/>
    </source>
</evidence>
<keyword evidence="1" id="KW-0812">Transmembrane</keyword>
<protein>
    <recommendedName>
        <fullName evidence="4">Anti-sigma-M factor RsmA</fullName>
    </recommendedName>
</protein>